<comment type="similarity">
    <text evidence="1">Belongs to the BioY family.</text>
</comment>
<evidence type="ECO:0000313" key="4">
    <source>
        <dbReference type="Proteomes" id="UP001595925"/>
    </source>
</evidence>
<dbReference type="Proteomes" id="UP001595925">
    <property type="component" value="Unassembled WGS sequence"/>
</dbReference>
<dbReference type="PIRSF" id="PIRSF016661">
    <property type="entry name" value="BioY"/>
    <property type="match status" value="1"/>
</dbReference>
<feature type="transmembrane region" description="Helical" evidence="2">
    <location>
        <begin position="92"/>
        <end position="113"/>
    </location>
</feature>
<dbReference type="Gene3D" id="1.10.1760.20">
    <property type="match status" value="1"/>
</dbReference>
<dbReference type="GO" id="GO:0005886">
    <property type="term" value="C:plasma membrane"/>
    <property type="evidence" value="ECO:0007669"/>
    <property type="project" value="UniProtKB-SubCell"/>
</dbReference>
<keyword evidence="1" id="KW-0813">Transport</keyword>
<protein>
    <submittedName>
        <fullName evidence="3">Biotin transporter BioY</fullName>
    </submittedName>
</protein>
<accession>A0ABD5QKH8</accession>
<dbReference type="GO" id="GO:0015225">
    <property type="term" value="F:biotin transmembrane transporter activity"/>
    <property type="evidence" value="ECO:0007669"/>
    <property type="project" value="UniProtKB-UniRule"/>
</dbReference>
<comment type="caution">
    <text evidence="3">The sequence shown here is derived from an EMBL/GenBank/DDBJ whole genome shotgun (WGS) entry which is preliminary data.</text>
</comment>
<feature type="transmembrane region" description="Helical" evidence="2">
    <location>
        <begin position="125"/>
        <end position="150"/>
    </location>
</feature>
<sequence length="191" mass="19322">METETEGVDLVEGRVVRQFARAALLAALMGATAIVAIPIAGIPGTLQPLIVFLAGIYLGPYWGATSMGLYLAAGIAGAPVFAGWAAGPGVVVGPTGGFLVTFPVAAFLIGYAIHRGGDLRDPAELSPLYLGGVLLVATAVLYAVGVSWYAWVVGIELGEAALAVAAPLIPGDLVKIVVAVAIARSGRIDTV</sequence>
<organism evidence="3 4">
    <name type="scientific">Saliphagus infecundisoli</name>
    <dbReference type="NCBI Taxonomy" id="1849069"/>
    <lineage>
        <taxon>Archaea</taxon>
        <taxon>Methanobacteriati</taxon>
        <taxon>Methanobacteriota</taxon>
        <taxon>Stenosarchaea group</taxon>
        <taxon>Halobacteria</taxon>
        <taxon>Halobacteriales</taxon>
        <taxon>Natrialbaceae</taxon>
        <taxon>Saliphagus</taxon>
    </lineage>
</organism>
<name>A0ABD5QKH8_9EURY</name>
<evidence type="ECO:0000313" key="3">
    <source>
        <dbReference type="EMBL" id="MFC4990181.1"/>
    </source>
</evidence>
<dbReference type="EMBL" id="JBHSJG010000063">
    <property type="protein sequence ID" value="MFC4990181.1"/>
    <property type="molecule type" value="Genomic_DNA"/>
</dbReference>
<evidence type="ECO:0000256" key="2">
    <source>
        <dbReference type="SAM" id="Phobius"/>
    </source>
</evidence>
<keyword evidence="4" id="KW-1185">Reference proteome</keyword>
<keyword evidence="1 2" id="KW-0472">Membrane</keyword>
<dbReference type="AlphaFoldDB" id="A0ABD5QKH8"/>
<dbReference type="RefSeq" id="WP_114577607.1">
    <property type="nucleotide sequence ID" value="NZ_JAIVEF010000010.1"/>
</dbReference>
<comment type="subcellular location">
    <subcellularLocation>
        <location evidence="1">Cell membrane</location>
        <topology evidence="1">Multi-pass membrane protein</topology>
    </subcellularLocation>
</comment>
<keyword evidence="2" id="KW-1133">Transmembrane helix</keyword>
<feature type="transmembrane region" description="Helical" evidence="2">
    <location>
        <begin position="162"/>
        <end position="183"/>
    </location>
</feature>
<evidence type="ECO:0000256" key="1">
    <source>
        <dbReference type="PIRNR" id="PIRNR016661"/>
    </source>
</evidence>
<keyword evidence="2" id="KW-0812">Transmembrane</keyword>
<dbReference type="InterPro" id="IPR003784">
    <property type="entry name" value="BioY"/>
</dbReference>
<feature type="transmembrane region" description="Helical" evidence="2">
    <location>
        <begin position="22"/>
        <end position="40"/>
    </location>
</feature>
<keyword evidence="1" id="KW-1003">Cell membrane</keyword>
<reference evidence="3 4" key="1">
    <citation type="journal article" date="2019" name="Int. J. Syst. Evol. Microbiol.">
        <title>The Global Catalogue of Microorganisms (GCM) 10K type strain sequencing project: providing services to taxonomists for standard genome sequencing and annotation.</title>
        <authorList>
            <consortium name="The Broad Institute Genomics Platform"/>
            <consortium name="The Broad Institute Genome Sequencing Center for Infectious Disease"/>
            <person name="Wu L."/>
            <person name="Ma J."/>
        </authorList>
    </citation>
    <scope>NUCLEOTIDE SEQUENCE [LARGE SCALE GENOMIC DNA]</scope>
    <source>
        <strain evidence="3 4">CGMCC 1.15824</strain>
    </source>
</reference>
<dbReference type="Pfam" id="PF02632">
    <property type="entry name" value="BioY"/>
    <property type="match status" value="1"/>
</dbReference>
<gene>
    <name evidence="3" type="ORF">ACFPFO_21025</name>
</gene>
<proteinExistence type="inferred from homology"/>
<dbReference type="PANTHER" id="PTHR34295:SF1">
    <property type="entry name" value="BIOTIN TRANSPORTER BIOY"/>
    <property type="match status" value="1"/>
</dbReference>
<dbReference type="PANTHER" id="PTHR34295">
    <property type="entry name" value="BIOTIN TRANSPORTER BIOY"/>
    <property type="match status" value="1"/>
</dbReference>
<feature type="transmembrane region" description="Helical" evidence="2">
    <location>
        <begin position="46"/>
        <end position="62"/>
    </location>
</feature>